<accession>A0ABZ1D4W1</accession>
<dbReference type="RefSeq" id="XP_062792402.1">
    <property type="nucleotide sequence ID" value="XM_062936351.1"/>
</dbReference>
<sequence length="746" mass="83244">MKLSLHIQKLASTPKGAFRVTPSLSVSRHASTSTSTSASTASTTTASKDLTSTFVRDQTPHLTTTESVSKPLPKISNSDFFNSSLPPNFPTPKASERENDALLELQGLIALPPSFRTEIGSAKIWQKYISLSPSFRRSLPIDFLQKVFQYVIPNRKHVKDLSSLPELENPKDVSISKGSVLRERLKHHSSLGSKWERRLRTIASDILSSPLSKTIDPQIFINGLSKLAMVGDKQGCESIIREVIIRYEDKLTFRQSRIMYGYGLRSVSKWLKIHGHRFRTNQSEIQEAAETSKRLIRSMQEKNVKPNSTTAENLLNISRLVSSTSNDQESIKSFDNLTEAILTNGYSLDLANLSFESEEKISQLKPSVKLAIIDLLGRKGKLYEMVAAFESLFPGDIDRLPNRSTDDSILGRGEEEEEIPTLSRLIAAEQAERAERGWFGVRTVREDESSDISSSLLDDQPGPQPRQFNDYLPPIPTPYEIIHPSALSSSSSLHTSILHNIQSSSSTSNSNWGVDGEGAIVSSIFSMLSRAWQSKIKTSSNDTVYKDIAIHTLRIALRAAHTEQSRFVYALKEGSEVIPNGPALRIEENWFKAVWRIVRWTRSTSRRGTKFSKIILEELQDVKQRIEQERVILSSLLSSPADQSELPEAPSNPILAIDIPRIIEEIEKLQLSLAQVEETIQTNVGIAIERKARSNSARLVKLEERKEALLPNKGRKKGGLSGNLMSINKVERDEKSWAGEGAPVIA</sequence>
<feature type="coiled-coil region" evidence="1">
    <location>
        <begin position="616"/>
        <end position="679"/>
    </location>
</feature>
<dbReference type="EMBL" id="CP141886">
    <property type="protein sequence ID" value="WRT67662.1"/>
    <property type="molecule type" value="Genomic_DNA"/>
</dbReference>
<organism evidence="3 4">
    <name type="scientific">Kwoniella shivajii</name>
    <dbReference type="NCBI Taxonomy" id="564305"/>
    <lineage>
        <taxon>Eukaryota</taxon>
        <taxon>Fungi</taxon>
        <taxon>Dikarya</taxon>
        <taxon>Basidiomycota</taxon>
        <taxon>Agaricomycotina</taxon>
        <taxon>Tremellomycetes</taxon>
        <taxon>Tremellales</taxon>
        <taxon>Cryptococcaceae</taxon>
        <taxon>Kwoniella</taxon>
    </lineage>
</organism>
<keyword evidence="4" id="KW-1185">Reference proteome</keyword>
<feature type="compositionally biased region" description="Low complexity" evidence="2">
    <location>
        <begin position="30"/>
        <end position="47"/>
    </location>
</feature>
<dbReference type="GeneID" id="87956765"/>
<dbReference type="Proteomes" id="UP001329825">
    <property type="component" value="Chromosome 6"/>
</dbReference>
<evidence type="ECO:0000256" key="1">
    <source>
        <dbReference type="SAM" id="Coils"/>
    </source>
</evidence>
<evidence type="ECO:0000313" key="3">
    <source>
        <dbReference type="EMBL" id="WRT67662.1"/>
    </source>
</evidence>
<protein>
    <submittedName>
        <fullName evidence="3">Uncharacterized protein</fullName>
    </submittedName>
</protein>
<name>A0ABZ1D4W1_9TREE</name>
<keyword evidence="1" id="KW-0175">Coiled coil</keyword>
<reference evidence="3 4" key="1">
    <citation type="submission" date="2024-01" db="EMBL/GenBank/DDBJ databases">
        <title>Comparative genomics of Cryptococcus and Kwoniella reveals pathogenesis evolution and contrasting modes of karyotype evolution via chromosome fusion or intercentromeric recombination.</title>
        <authorList>
            <person name="Coelho M.A."/>
            <person name="David-Palma M."/>
            <person name="Shea T."/>
            <person name="Bowers K."/>
            <person name="McGinley-Smith S."/>
            <person name="Mohammad A.W."/>
            <person name="Gnirke A."/>
            <person name="Yurkov A.M."/>
            <person name="Nowrousian M."/>
            <person name="Sun S."/>
            <person name="Cuomo C.A."/>
            <person name="Heitman J."/>
        </authorList>
    </citation>
    <scope>NUCLEOTIDE SEQUENCE [LARGE SCALE GENOMIC DNA]</scope>
    <source>
        <strain evidence="3">CBS 11374</strain>
    </source>
</reference>
<feature type="compositionally biased region" description="Polar residues" evidence="2">
    <location>
        <begin position="48"/>
        <end position="68"/>
    </location>
</feature>
<gene>
    <name evidence="3" type="ORF">IL334_004634</name>
</gene>
<feature type="region of interest" description="Disordered" evidence="2">
    <location>
        <begin position="24"/>
        <end position="71"/>
    </location>
</feature>
<evidence type="ECO:0000313" key="4">
    <source>
        <dbReference type="Proteomes" id="UP001329825"/>
    </source>
</evidence>
<evidence type="ECO:0000256" key="2">
    <source>
        <dbReference type="SAM" id="MobiDB-lite"/>
    </source>
</evidence>
<proteinExistence type="predicted"/>